<keyword evidence="3" id="KW-1133">Transmembrane helix</keyword>
<comment type="caution">
    <text evidence="5">The sequence shown here is derived from an EMBL/GenBank/DDBJ whole genome shotgun (WGS) entry which is preliminary data.</text>
</comment>
<evidence type="ECO:0000256" key="3">
    <source>
        <dbReference type="SAM" id="Phobius"/>
    </source>
</evidence>
<keyword evidence="3" id="KW-0472">Membrane</keyword>
<evidence type="ECO:0000259" key="4">
    <source>
        <dbReference type="Pfam" id="PF02719"/>
    </source>
</evidence>
<keyword evidence="6" id="KW-1185">Reference proteome</keyword>
<dbReference type="InterPro" id="IPR029063">
    <property type="entry name" value="SAM-dependent_MTases_sf"/>
</dbReference>
<evidence type="ECO:0000313" key="6">
    <source>
        <dbReference type="Proteomes" id="UP000295601"/>
    </source>
</evidence>
<protein>
    <submittedName>
        <fullName evidence="5">dTDP-glucose 4,6-dehydratase</fullName>
    </submittedName>
</protein>
<feature type="transmembrane region" description="Helical" evidence="3">
    <location>
        <begin position="106"/>
        <end position="127"/>
    </location>
</feature>
<dbReference type="Gene3D" id="3.40.50.720">
    <property type="entry name" value="NAD(P)-binding Rossmann-like Domain"/>
    <property type="match status" value="2"/>
</dbReference>
<accession>A0A4R6S8N8</accession>
<dbReference type="EMBL" id="SNYA01000001">
    <property type="protein sequence ID" value="TDP95764.1"/>
    <property type="molecule type" value="Genomic_DNA"/>
</dbReference>
<feature type="domain" description="Polysaccharide biosynthesis protein CapD-like" evidence="4">
    <location>
        <begin position="313"/>
        <end position="591"/>
    </location>
</feature>
<feature type="transmembrane region" description="Helical" evidence="3">
    <location>
        <begin position="38"/>
        <end position="58"/>
    </location>
</feature>
<dbReference type="AlphaFoldDB" id="A0A4R6S8N8"/>
<evidence type="ECO:0000256" key="1">
    <source>
        <dbReference type="ARBA" id="ARBA00007430"/>
    </source>
</evidence>
<dbReference type="SUPFAM" id="SSF51735">
    <property type="entry name" value="NAD(P)-binding Rossmann-fold domains"/>
    <property type="match status" value="1"/>
</dbReference>
<feature type="region of interest" description="Disordered" evidence="2">
    <location>
        <begin position="1"/>
        <end position="20"/>
    </location>
</feature>
<dbReference type="Proteomes" id="UP000295601">
    <property type="component" value="Unassembled WGS sequence"/>
</dbReference>
<dbReference type="CDD" id="cd05237">
    <property type="entry name" value="UDP_invert_4-6DH_SDR_e"/>
    <property type="match status" value="1"/>
</dbReference>
<keyword evidence="3" id="KW-0812">Transmembrane</keyword>
<dbReference type="InterPro" id="IPR036291">
    <property type="entry name" value="NAD(P)-bd_dom_sf"/>
</dbReference>
<evidence type="ECO:0000313" key="5">
    <source>
        <dbReference type="EMBL" id="TDP95764.1"/>
    </source>
</evidence>
<dbReference type="InterPro" id="IPR051203">
    <property type="entry name" value="Polysaccharide_Synthase-Rel"/>
</dbReference>
<comment type="similarity">
    <text evidence="1">Belongs to the polysaccharide synthase family.</text>
</comment>
<gene>
    <name evidence="5" type="ORF">EDF62_0458</name>
</gene>
<feature type="transmembrane region" description="Helical" evidence="3">
    <location>
        <begin position="70"/>
        <end position="94"/>
    </location>
</feature>
<evidence type="ECO:0000256" key="2">
    <source>
        <dbReference type="SAM" id="MobiDB-lite"/>
    </source>
</evidence>
<dbReference type="InterPro" id="IPR003869">
    <property type="entry name" value="Polysac_CapD-like"/>
</dbReference>
<sequence length="621" mass="67966">MDRYPRKRLPQGAAVSERNGARVPQTVSQRIAHFARQYGLLFALDALAWAVAIMAALALRFDFNLSRIHWGWTLAVIGATILLQLVGGWMFWLYRNRYEVGSFDEVRALVFAVTSVMVCAWVVAYLIGYGNGIPRSTMVIAAPIAASLMGVARYLVRLSNERSLKPGAEAERTLLYGAGYLGVQTAKRLLTDAAGLALPVGFLDDDPTKRNQEVRGVRVLGGLADLEDAANRTRATRLIVCIGDADATLMRRVDEAADRLGMSAMVLPPLEQILRNASAIEDVRALSIEDLIGRHPVRLETDSIAEYLQDKRVLVTGAGGSIGSELCRQLARFAPRELIMLDRDETALQESQLSISGHGLLDTNDVVLADIRDAETLEQLFAERKPEVVFHAAALKHLPMLEQYPDEAWKTNVLGTLNVLRAAQAAGVGTFVNISTDKAANPTSVLGHSKRVAEKLTAWMAEQTGQRYLSVRFGNVIGSRGSMLPTFRALIEAGGPLTVTHPEVTRFFMTIPEACQLVVQAGGIGRPGEVLILDMGEPVSILDVAQRMVAQSGKDIDIVFTGLRHGEKLHEELVGEGEGNERPFHPKISHAHVDTISPDVLDHQGWVERMDLTQAAEERVQ</sequence>
<name>A0A4R6S8N8_9MICO</name>
<dbReference type="Pfam" id="PF02719">
    <property type="entry name" value="Polysacc_synt_2"/>
    <property type="match status" value="1"/>
</dbReference>
<reference evidence="5 6" key="1">
    <citation type="submission" date="2019-03" db="EMBL/GenBank/DDBJ databases">
        <title>Genomic analyses of the natural microbiome of Caenorhabditis elegans.</title>
        <authorList>
            <person name="Samuel B."/>
        </authorList>
    </citation>
    <scope>NUCLEOTIDE SEQUENCE [LARGE SCALE GENOMIC DNA]</scope>
    <source>
        <strain evidence="5 6">JUb18</strain>
    </source>
</reference>
<dbReference type="Pfam" id="PF13727">
    <property type="entry name" value="CoA_binding_3"/>
    <property type="match status" value="1"/>
</dbReference>
<dbReference type="PANTHER" id="PTHR43318:SF1">
    <property type="entry name" value="POLYSACCHARIDE BIOSYNTHESIS PROTEIN EPSC-RELATED"/>
    <property type="match status" value="1"/>
</dbReference>
<proteinExistence type="inferred from homology"/>
<dbReference type="SUPFAM" id="SSF53335">
    <property type="entry name" value="S-adenosyl-L-methionine-dependent methyltransferases"/>
    <property type="match status" value="1"/>
</dbReference>
<organism evidence="5 6">
    <name type="scientific">Leucobacter luti</name>
    <dbReference type="NCBI Taxonomy" id="340320"/>
    <lineage>
        <taxon>Bacteria</taxon>
        <taxon>Bacillati</taxon>
        <taxon>Actinomycetota</taxon>
        <taxon>Actinomycetes</taxon>
        <taxon>Micrococcales</taxon>
        <taxon>Microbacteriaceae</taxon>
        <taxon>Leucobacter</taxon>
    </lineage>
</organism>
<dbReference type="PANTHER" id="PTHR43318">
    <property type="entry name" value="UDP-N-ACETYLGLUCOSAMINE 4,6-DEHYDRATASE"/>
    <property type="match status" value="1"/>
</dbReference>